<dbReference type="GeneID" id="55613063"/>
<proteinExistence type="predicted"/>
<organism evidence="1 2">
    <name type="scientific">Mycobacterium phage DrLupo</name>
    <dbReference type="NCBI Taxonomy" id="2499037"/>
    <lineage>
        <taxon>Viruses</taxon>
        <taxon>Duplodnaviria</taxon>
        <taxon>Heunggongvirae</taxon>
        <taxon>Uroviricota</taxon>
        <taxon>Caudoviricetes</taxon>
        <taxon>Barnyardvirus</taxon>
        <taxon>Barnyardvirus drlupo</taxon>
    </lineage>
</organism>
<accession>A0A3S9UQT8</accession>
<evidence type="ECO:0000313" key="2">
    <source>
        <dbReference type="Proteomes" id="UP000288363"/>
    </source>
</evidence>
<dbReference type="Proteomes" id="UP000288363">
    <property type="component" value="Segment"/>
</dbReference>
<dbReference type="RefSeq" id="YP_009842802.1">
    <property type="nucleotide sequence ID" value="NC_048743.1"/>
</dbReference>
<name>A0A3S9UQT8_9CAUD</name>
<reference evidence="1 2" key="1">
    <citation type="submission" date="2018-12" db="EMBL/GenBank/DDBJ databases">
        <authorList>
            <person name="Almail A."/>
            <person name="Dorhout K.E."/>
            <person name="Johnson J."/>
            <person name="Jorgensen H.J."/>
            <person name="Tolsma S."/>
            <person name="Garlena R.A."/>
            <person name="Russell D.A."/>
            <person name="Pope W.H."/>
            <person name="Jacobs-Sera D."/>
            <person name="Hatfull G.F."/>
        </authorList>
    </citation>
    <scope>NUCLEOTIDE SEQUENCE [LARGE SCALE GENOMIC DNA]</scope>
</reference>
<gene>
    <name evidence="1" type="primary">104</name>
    <name evidence="1" type="ORF">SEA_DRLUPO_104</name>
</gene>
<evidence type="ECO:0000313" key="1">
    <source>
        <dbReference type="EMBL" id="AZS12640.1"/>
    </source>
</evidence>
<sequence length="83" mass="9589">MNSPKRYRRIPTEINAIQWTGDNQFDIEAFGANVIVENGCLTLYVAANNAWLPLERGEWIAQDEHGFYPIKDDQGRPFNYQEA</sequence>
<protein>
    <submittedName>
        <fullName evidence="1">Uncharacterized protein</fullName>
    </submittedName>
</protein>
<dbReference type="EMBL" id="MK279909">
    <property type="protein sequence ID" value="AZS12640.1"/>
    <property type="molecule type" value="Genomic_DNA"/>
</dbReference>
<dbReference type="KEGG" id="vg:55613063"/>
<keyword evidence="2" id="KW-1185">Reference proteome</keyword>